<evidence type="ECO:0000256" key="5">
    <source>
        <dbReference type="ARBA" id="ARBA00023239"/>
    </source>
</evidence>
<organism evidence="9 10">
    <name type="scientific">Mesorhizobium ventifaucium</name>
    <dbReference type="NCBI Taxonomy" id="666020"/>
    <lineage>
        <taxon>Bacteria</taxon>
        <taxon>Pseudomonadati</taxon>
        <taxon>Pseudomonadota</taxon>
        <taxon>Alphaproteobacteria</taxon>
        <taxon>Hyphomicrobiales</taxon>
        <taxon>Phyllobacteriaceae</taxon>
        <taxon>Mesorhizobium</taxon>
    </lineage>
</organism>
<dbReference type="PANTHER" id="PTHR39289:SF1">
    <property type="entry name" value="L-ECTOINE SYNTHASE"/>
    <property type="match status" value="1"/>
</dbReference>
<comment type="pathway">
    <text evidence="1 8">Amine and polyamine biosynthesis; ectoine biosynthesis; L-ectoine from L-aspartate 4-semialdehyde: step 3/3.</text>
</comment>
<dbReference type="CDD" id="cd06978">
    <property type="entry name" value="cupin_EctC"/>
    <property type="match status" value="1"/>
</dbReference>
<evidence type="ECO:0000256" key="8">
    <source>
        <dbReference type="HAMAP-Rule" id="MF_01255"/>
    </source>
</evidence>
<evidence type="ECO:0000256" key="7">
    <source>
        <dbReference type="ARBA" id="ARBA00048714"/>
    </source>
</evidence>
<dbReference type="RefSeq" id="WP_254023992.1">
    <property type="nucleotide sequence ID" value="NZ_CAKXZS010000010.1"/>
</dbReference>
<keyword evidence="10" id="KW-1185">Reference proteome</keyword>
<comment type="caution">
    <text evidence="9">The sequence shown here is derived from an EMBL/GenBank/DDBJ whole genome shotgun (WGS) entry which is preliminary data.</text>
</comment>
<dbReference type="GO" id="GO:0033990">
    <property type="term" value="F:ectoine synthase activity"/>
    <property type="evidence" value="ECO:0007669"/>
    <property type="project" value="UniProtKB-EC"/>
</dbReference>
<evidence type="ECO:0000256" key="1">
    <source>
        <dbReference type="ARBA" id="ARBA00005181"/>
    </source>
</evidence>
<dbReference type="InterPro" id="IPR010462">
    <property type="entry name" value="Ectoine_synth"/>
</dbReference>
<dbReference type="EC" id="4.2.1.108" evidence="3 8"/>
<proteinExistence type="inferred from homology"/>
<dbReference type="InterPro" id="IPR014710">
    <property type="entry name" value="RmlC-like_jellyroll"/>
</dbReference>
<evidence type="ECO:0000256" key="3">
    <source>
        <dbReference type="ARBA" id="ARBA00013192"/>
    </source>
</evidence>
<evidence type="ECO:0000313" key="10">
    <source>
        <dbReference type="Proteomes" id="UP001152604"/>
    </source>
</evidence>
<dbReference type="Gene3D" id="2.60.120.10">
    <property type="entry name" value="Jelly Rolls"/>
    <property type="match status" value="1"/>
</dbReference>
<dbReference type="Pfam" id="PF06339">
    <property type="entry name" value="Ectoine_synth"/>
    <property type="match status" value="1"/>
</dbReference>
<name>A0ABN8JFP5_9HYPH</name>
<dbReference type="InterPro" id="IPR011051">
    <property type="entry name" value="RmlC_Cupin_sf"/>
</dbReference>
<protein>
    <recommendedName>
        <fullName evidence="4 8">L-ectoine synthase</fullName>
        <ecNumber evidence="3 8">4.2.1.108</ecNumber>
    </recommendedName>
    <alternativeName>
        <fullName evidence="6 8">N-acetyldiaminobutyrate dehydratase</fullName>
    </alternativeName>
</protein>
<dbReference type="SUPFAM" id="SSF51182">
    <property type="entry name" value="RmlC-like cupins"/>
    <property type="match status" value="1"/>
</dbReference>
<reference evidence="9" key="1">
    <citation type="submission" date="2022-03" db="EMBL/GenBank/DDBJ databases">
        <authorList>
            <person name="Brunel B."/>
        </authorList>
    </citation>
    <scope>NUCLEOTIDE SEQUENCE</scope>
    <source>
        <strain evidence="9">STM4922sample</strain>
    </source>
</reference>
<accession>A0ABN8JFP5</accession>
<dbReference type="HAMAP" id="MF_01255">
    <property type="entry name" value="Ectoine_synth"/>
    <property type="match status" value="1"/>
</dbReference>
<dbReference type="NCBIfam" id="NF009806">
    <property type="entry name" value="PRK13290.1"/>
    <property type="match status" value="1"/>
</dbReference>
<dbReference type="Proteomes" id="UP001152604">
    <property type="component" value="Unassembled WGS sequence"/>
</dbReference>
<gene>
    <name evidence="8 9" type="primary">ectC</name>
    <name evidence="9" type="ORF">MES4922_180017</name>
</gene>
<evidence type="ECO:0000256" key="4">
    <source>
        <dbReference type="ARBA" id="ARBA00019707"/>
    </source>
</evidence>
<dbReference type="PANTHER" id="PTHR39289">
    <property type="match status" value="1"/>
</dbReference>
<comment type="similarity">
    <text evidence="2 8">Belongs to the ectoine synthase family.</text>
</comment>
<keyword evidence="5 8" id="KW-0456">Lyase</keyword>
<dbReference type="EMBL" id="CAKXZS010000010">
    <property type="protein sequence ID" value="CAH2396879.1"/>
    <property type="molecule type" value="Genomic_DNA"/>
</dbReference>
<evidence type="ECO:0000313" key="9">
    <source>
        <dbReference type="EMBL" id="CAH2396879.1"/>
    </source>
</evidence>
<sequence length="130" mass="14584">MIVRDFNEEKKTARRVQTTSWESVRLLLKNDGMGFSFHITRIHPGARLKMHYRNHLEAVYCISGTGSIEDPQADEVHVVRPGIIYALDKHDAHLLCAETELVLACVFDPPLAGSEVHDETGAYPLDSEAI</sequence>
<comment type="function">
    <text evidence="8">Catalyzes the circularization of gamma-N-acetyl-alpha,gamma-diaminobutyric acid (ADABA) to ectoine (1,4,5,6-tetrahydro-2-methyl-4-pyrimidine carboxylic acid), which is an excellent osmoprotectant.</text>
</comment>
<comment type="catalytic activity">
    <reaction evidence="7 8">
        <text>(2S)-4-acetamido-2-aminobutanoate = L-ectoine + H2O</text>
        <dbReference type="Rhea" id="RHEA:17281"/>
        <dbReference type="ChEBI" id="CHEBI:15377"/>
        <dbReference type="ChEBI" id="CHEBI:58515"/>
        <dbReference type="ChEBI" id="CHEBI:58929"/>
        <dbReference type="EC" id="4.2.1.108"/>
    </reaction>
</comment>
<evidence type="ECO:0000256" key="6">
    <source>
        <dbReference type="ARBA" id="ARBA00033271"/>
    </source>
</evidence>
<evidence type="ECO:0000256" key="2">
    <source>
        <dbReference type="ARBA" id="ARBA00009637"/>
    </source>
</evidence>